<organism evidence="7 8">
    <name type="scientific">Adineta ricciae</name>
    <name type="common">Rotifer</name>
    <dbReference type="NCBI Taxonomy" id="249248"/>
    <lineage>
        <taxon>Eukaryota</taxon>
        <taxon>Metazoa</taxon>
        <taxon>Spiralia</taxon>
        <taxon>Gnathifera</taxon>
        <taxon>Rotifera</taxon>
        <taxon>Eurotatoria</taxon>
        <taxon>Bdelloidea</taxon>
        <taxon>Adinetida</taxon>
        <taxon>Adinetidae</taxon>
        <taxon>Adineta</taxon>
    </lineage>
</organism>
<feature type="modified residue" description="N6-(pyridoxal phosphate)lysine" evidence="6">
    <location>
        <position position="716"/>
    </location>
</feature>
<dbReference type="SUPFAM" id="SSF50969">
    <property type="entry name" value="YVTN repeat-like/Quinoprotein amine dehydrogenase"/>
    <property type="match status" value="1"/>
</dbReference>
<dbReference type="PRINTS" id="PR00800">
    <property type="entry name" value="YHDCRBOXLASE"/>
</dbReference>
<evidence type="ECO:0000313" key="7">
    <source>
        <dbReference type="EMBL" id="CAF1365457.1"/>
    </source>
</evidence>
<dbReference type="GO" id="GO:0016831">
    <property type="term" value="F:carboxy-lyase activity"/>
    <property type="evidence" value="ECO:0007669"/>
    <property type="project" value="UniProtKB-KW"/>
</dbReference>
<evidence type="ECO:0000256" key="6">
    <source>
        <dbReference type="PIRSR" id="PIRSR602129-50"/>
    </source>
</evidence>
<dbReference type="PANTHER" id="PTHR11999">
    <property type="entry name" value="GROUP II PYRIDOXAL-5-PHOSPHATE DECARBOXYLASE"/>
    <property type="match status" value="1"/>
</dbReference>
<evidence type="ECO:0000313" key="8">
    <source>
        <dbReference type="Proteomes" id="UP000663828"/>
    </source>
</evidence>
<dbReference type="InterPro" id="IPR010977">
    <property type="entry name" value="Aromatic_deC"/>
</dbReference>
<keyword evidence="4 6" id="KW-0663">Pyridoxal phosphate</keyword>
<dbReference type="EMBL" id="CAJNOR010002994">
    <property type="protein sequence ID" value="CAF1365457.1"/>
    <property type="molecule type" value="Genomic_DNA"/>
</dbReference>
<dbReference type="Gene3D" id="1.20.1340.10">
    <property type="entry name" value="dopa decarboxylase, N-terminal domain"/>
    <property type="match status" value="1"/>
</dbReference>
<sequence length="919" mass="103808">MLQNSLMRRPTGIIGIDEKLAYDGYTLFTPLNDSGYVYLIDMYGNELHRWALNVHRGLSARLLPNGNLALNGEYPDFDRLPFSQHGLMSSSLMVEVDKNGVVLRENNDNLGHSDAYYYDDGRILYTTMLPLDQQRCKEIVGGVHREREGKETIYSDIIKEIDKQGYLLWEWKADDHLSYQAYPIQTIFDRYHWPWISSVYPMSDGKSVLASLRVVSSVIIISKLSGDVIWSIGSELLAQQSYATELLNQNILIFDNGNYRQGQPHRYSRVIEVNRETKQIVWQYVDNMPESFFSSCMGAAQRLPNGNTLITESIFGRLFEVTVDGTVCWEYINPYFNQLRDPLTKKLLLSRNNVLCRAYRYSAKEIPWLNRRVEESKLPREISLDPVCWTGTGKLAHSMLTYCLNFLQTIRDRPAWQPIPLGIQNKILDERLPETPQEMENICESIKSLVFPYSNGNIHPRFWGWVGGNACTVGGILAELFTSTLNVSVAGRLNSGLLLEKCVLEWVRQIFDFPTACSSLLVSGSSMATIIALCTARNNALKDNGERSVRRHGITEAMKTNPIVAYCSSETHFCVTRAFELLGLGSDSLRLIPCDDQYRINIDLLKKKINEDRQAAFTPFCLIGNADSSSKIGSGKGSLNEELVSMDNMKVCMALTGTTNTGAIDNLLELAALAKAENLWFHVDGALGGAIILSSSLKSLVNGIQFADSIAFDFHKWLQVPFTAGCVLVRNGQLQLKTFSPSLGAHSNSKYVGLNKSKRGSCDRTWISDYGLEVSRPNRALKIWFLLKEHGLRKLGKIIEQNCKQAQYLLELLEKHHPLIQVFKPVTLLNIVCFRLEPPELIPDATSIDLFNNEIVADLEEDGTAVVSLTTLKDICYIRVCLISHRSTRNDLQVFVEALIRVCEKRRQLHTSRTDTMDN</sequence>
<evidence type="ECO:0000256" key="4">
    <source>
        <dbReference type="ARBA" id="ARBA00022898"/>
    </source>
</evidence>
<evidence type="ECO:0000256" key="3">
    <source>
        <dbReference type="ARBA" id="ARBA00022793"/>
    </source>
</evidence>
<dbReference type="Pfam" id="PF14269">
    <property type="entry name" value="Arylsulfotran_2"/>
    <property type="match status" value="1"/>
</dbReference>
<protein>
    <submittedName>
        <fullName evidence="7">Uncharacterized protein</fullName>
    </submittedName>
</protein>
<dbReference type="PANTHER" id="PTHR11999:SF70">
    <property type="entry name" value="MIP05841P"/>
    <property type="match status" value="1"/>
</dbReference>
<proteinExistence type="inferred from homology"/>
<dbReference type="GO" id="GO:0019752">
    <property type="term" value="P:carboxylic acid metabolic process"/>
    <property type="evidence" value="ECO:0007669"/>
    <property type="project" value="InterPro"/>
</dbReference>
<dbReference type="InterPro" id="IPR011044">
    <property type="entry name" value="Quino_amine_DH_bsu"/>
</dbReference>
<evidence type="ECO:0000256" key="2">
    <source>
        <dbReference type="ARBA" id="ARBA00009533"/>
    </source>
</evidence>
<dbReference type="GO" id="GO:0030170">
    <property type="term" value="F:pyridoxal phosphate binding"/>
    <property type="evidence" value="ECO:0007669"/>
    <property type="project" value="InterPro"/>
</dbReference>
<keyword evidence="8" id="KW-1185">Reference proteome</keyword>
<dbReference type="InterPro" id="IPR039535">
    <property type="entry name" value="ASST-like"/>
</dbReference>
<comment type="cofactor">
    <cofactor evidence="1 6">
        <name>pyridoxal 5'-phosphate</name>
        <dbReference type="ChEBI" id="CHEBI:597326"/>
    </cofactor>
</comment>
<dbReference type="AlphaFoldDB" id="A0A815IM17"/>
<dbReference type="InterPro" id="IPR015421">
    <property type="entry name" value="PyrdxlP-dep_Trfase_major"/>
</dbReference>
<dbReference type="Pfam" id="PF00282">
    <property type="entry name" value="Pyridoxal_deC"/>
    <property type="match status" value="2"/>
</dbReference>
<dbReference type="InterPro" id="IPR021115">
    <property type="entry name" value="Pyridoxal-P_BS"/>
</dbReference>
<keyword evidence="5" id="KW-0456">Lyase</keyword>
<dbReference type="Gene3D" id="3.40.640.10">
    <property type="entry name" value="Type I PLP-dependent aspartate aminotransferase-like (Major domain)"/>
    <property type="match status" value="1"/>
</dbReference>
<comment type="similarity">
    <text evidence="2">Belongs to the group II decarboxylase family.</text>
</comment>
<dbReference type="InterPro" id="IPR002129">
    <property type="entry name" value="PyrdxlP-dep_de-COase"/>
</dbReference>
<dbReference type="GO" id="GO:0006520">
    <property type="term" value="P:amino acid metabolic process"/>
    <property type="evidence" value="ECO:0007669"/>
    <property type="project" value="InterPro"/>
</dbReference>
<evidence type="ECO:0000256" key="5">
    <source>
        <dbReference type="ARBA" id="ARBA00023239"/>
    </source>
</evidence>
<accession>A0A815IM17</accession>
<dbReference type="SUPFAM" id="SSF53383">
    <property type="entry name" value="PLP-dependent transferases"/>
    <property type="match status" value="1"/>
</dbReference>
<dbReference type="Proteomes" id="UP000663828">
    <property type="component" value="Unassembled WGS sequence"/>
</dbReference>
<evidence type="ECO:0000256" key="1">
    <source>
        <dbReference type="ARBA" id="ARBA00001933"/>
    </source>
</evidence>
<name>A0A815IM17_ADIRI</name>
<gene>
    <name evidence="7" type="ORF">XAT740_LOCUS32248</name>
</gene>
<reference evidence="7" key="1">
    <citation type="submission" date="2021-02" db="EMBL/GenBank/DDBJ databases">
        <authorList>
            <person name="Nowell W R."/>
        </authorList>
    </citation>
    <scope>NUCLEOTIDE SEQUENCE</scope>
</reference>
<comment type="caution">
    <text evidence="7">The sequence shown here is derived from an EMBL/GenBank/DDBJ whole genome shotgun (WGS) entry which is preliminary data.</text>
</comment>
<keyword evidence="3" id="KW-0210">Decarboxylase</keyword>
<dbReference type="PROSITE" id="PS00392">
    <property type="entry name" value="DDC_GAD_HDC_YDC"/>
    <property type="match status" value="1"/>
</dbReference>
<dbReference type="InterPro" id="IPR015424">
    <property type="entry name" value="PyrdxlP-dep_Trfase"/>
</dbReference>
<dbReference type="Gene3D" id="3.90.1150.170">
    <property type="match status" value="1"/>
</dbReference>